<organism evidence="5 6">
    <name type="scientific">Xanthomonas albilineans (strain GPE PC73 / CFBP 7063)</name>
    <dbReference type="NCBI Taxonomy" id="380358"/>
    <lineage>
        <taxon>Bacteria</taxon>
        <taxon>Pseudomonadati</taxon>
        <taxon>Pseudomonadota</taxon>
        <taxon>Gammaproteobacteria</taxon>
        <taxon>Lysobacterales</taxon>
        <taxon>Lysobacteraceae</taxon>
        <taxon>Xanthomonas</taxon>
    </lineage>
</organism>
<protein>
    <recommendedName>
        <fullName evidence="4">Glycine zipper 2TM domain-containing protein</fullName>
    </recommendedName>
</protein>
<dbReference type="PANTHER" id="PTHR35603:SF2">
    <property type="entry name" value="OUTER MEMBRANE LIPOPROTEIN"/>
    <property type="match status" value="1"/>
</dbReference>
<dbReference type="KEGG" id="xal:XALC_0823"/>
<dbReference type="OrthoDB" id="5986703at2"/>
<keyword evidence="3" id="KW-0732">Signal</keyword>
<feature type="signal peptide" evidence="3">
    <location>
        <begin position="1"/>
        <end position="25"/>
    </location>
</feature>
<dbReference type="EMBL" id="FP565176">
    <property type="protein sequence ID" value="CBA15341.1"/>
    <property type="molecule type" value="Genomic_DNA"/>
</dbReference>
<evidence type="ECO:0000259" key="4">
    <source>
        <dbReference type="Pfam" id="PF05433"/>
    </source>
</evidence>
<dbReference type="GO" id="GO:0019867">
    <property type="term" value="C:outer membrane"/>
    <property type="evidence" value="ECO:0007669"/>
    <property type="project" value="InterPro"/>
</dbReference>
<dbReference type="eggNOG" id="COG3134">
    <property type="taxonomic scope" value="Bacteria"/>
</dbReference>
<keyword evidence="2" id="KW-0472">Membrane</keyword>
<dbReference type="InterPro" id="IPR051407">
    <property type="entry name" value="Bact_OM_lipoprot/Surf_antigen"/>
</dbReference>
<feature type="chain" id="PRO_5003038048" description="Glycine zipper 2TM domain-containing protein" evidence="3">
    <location>
        <begin position="26"/>
        <end position="122"/>
    </location>
</feature>
<dbReference type="STRING" id="380358.XALC_0823"/>
<dbReference type="InterPro" id="IPR008816">
    <property type="entry name" value="Gly_zipper_2TM_dom"/>
</dbReference>
<dbReference type="AlphaFoldDB" id="D2UCX8"/>
<evidence type="ECO:0000256" key="1">
    <source>
        <dbReference type="ARBA" id="ARBA00004370"/>
    </source>
</evidence>
<gene>
    <name evidence="5" type="ordered locus">XALc_0823</name>
</gene>
<accession>D2UCX8</accession>
<evidence type="ECO:0000313" key="6">
    <source>
        <dbReference type="Proteomes" id="UP000001890"/>
    </source>
</evidence>
<reference evidence="5 6" key="1">
    <citation type="journal article" date="2009" name="BMC Genomics">
        <title>The complete genome sequence of Xanthomonas albilineans provides new insights into the reductive genome evolution of the xylem-limited Xanthomonadaceae.</title>
        <authorList>
            <person name="Pieretti I."/>
            <person name="Royer M."/>
            <person name="Barbe V."/>
            <person name="Carrere S."/>
            <person name="Koebnik R."/>
            <person name="Cociancich S."/>
            <person name="Couloux A."/>
            <person name="Darrasse A."/>
            <person name="Gouzy J."/>
            <person name="Jacques M.A."/>
            <person name="Lauber E."/>
            <person name="Manceau C."/>
            <person name="Mangenot S."/>
            <person name="Poussier S."/>
            <person name="Segurens B."/>
            <person name="Szurek B."/>
            <person name="Verdier V."/>
            <person name="Arlat M."/>
            <person name="Rott P."/>
        </authorList>
    </citation>
    <scope>NUCLEOTIDE SEQUENCE [LARGE SCALE GENOMIC DNA]</scope>
    <source>
        <strain evidence="6">GPE PC73 / CFBP 7063</strain>
    </source>
</reference>
<evidence type="ECO:0000256" key="2">
    <source>
        <dbReference type="ARBA" id="ARBA00023136"/>
    </source>
</evidence>
<evidence type="ECO:0000313" key="5">
    <source>
        <dbReference type="EMBL" id="CBA15341.1"/>
    </source>
</evidence>
<dbReference type="Pfam" id="PF05433">
    <property type="entry name" value="Rick_17kDa_Anti"/>
    <property type="match status" value="1"/>
</dbReference>
<dbReference type="Proteomes" id="UP000001890">
    <property type="component" value="Chromosome"/>
</dbReference>
<dbReference type="GeneID" id="57876142"/>
<name>D2UCX8_XANAP</name>
<dbReference type="RefSeq" id="WP_012915351.1">
    <property type="nucleotide sequence ID" value="NC_013722.1"/>
</dbReference>
<proteinExistence type="predicted"/>
<comment type="subcellular location">
    <subcellularLocation>
        <location evidence="1">Membrane</location>
    </subcellularLocation>
</comment>
<evidence type="ECO:0000256" key="3">
    <source>
        <dbReference type="SAM" id="SignalP"/>
    </source>
</evidence>
<dbReference type="PANTHER" id="PTHR35603">
    <property type="match status" value="1"/>
</dbReference>
<sequence length="122" mass="12696">MNSVKSALCLTVLGLATAVMPLAQAYRHYGPEDDGRRFNDGTRVHCNKVAVRENSTDPDRIGGTLAGAAIGGLLGHEIGKGKGNTLATVGGAVAGGAAGRYIQGKRQEANGNREVETVCKRY</sequence>
<dbReference type="PATRIC" id="fig|29447.3.peg.823"/>
<feature type="domain" description="Glycine zipper 2TM" evidence="4">
    <location>
        <begin position="62"/>
        <end position="103"/>
    </location>
</feature>
<keyword evidence="6" id="KW-1185">Reference proteome</keyword>